<protein>
    <submittedName>
        <fullName evidence="1">Uncharacterized protein</fullName>
    </submittedName>
</protein>
<keyword evidence="2" id="KW-1185">Reference proteome</keyword>
<evidence type="ECO:0000313" key="2">
    <source>
        <dbReference type="Proteomes" id="UP000479710"/>
    </source>
</evidence>
<gene>
    <name evidence="1" type="ORF">E2562_021021</name>
</gene>
<comment type="caution">
    <text evidence="1">The sequence shown here is derived from an EMBL/GenBank/DDBJ whole genome shotgun (WGS) entry which is preliminary data.</text>
</comment>
<dbReference type="Proteomes" id="UP000479710">
    <property type="component" value="Unassembled WGS sequence"/>
</dbReference>
<dbReference type="OrthoDB" id="693986at2759"/>
<accession>A0A6G1FAK2</accession>
<evidence type="ECO:0000313" key="1">
    <source>
        <dbReference type="EMBL" id="KAF0933958.1"/>
    </source>
</evidence>
<sequence>MEPSLLHGGGGGAVAAAALLPTASGPAKTMAPKNGGGAGAADDELEAIVELPQLDELDAAELVFGAAFHDTAADQSWCDPVWIDDSCGGGYAAAAAAAAAHDDLFGLDADHPGWAQSV</sequence>
<name>A0A6G1FAK2_9ORYZ</name>
<dbReference type="AlphaFoldDB" id="A0A6G1FAK2"/>
<proteinExistence type="predicted"/>
<organism evidence="1 2">
    <name type="scientific">Oryza meyeriana var. granulata</name>
    <dbReference type="NCBI Taxonomy" id="110450"/>
    <lineage>
        <taxon>Eukaryota</taxon>
        <taxon>Viridiplantae</taxon>
        <taxon>Streptophyta</taxon>
        <taxon>Embryophyta</taxon>
        <taxon>Tracheophyta</taxon>
        <taxon>Spermatophyta</taxon>
        <taxon>Magnoliopsida</taxon>
        <taxon>Liliopsida</taxon>
        <taxon>Poales</taxon>
        <taxon>Poaceae</taxon>
        <taxon>BOP clade</taxon>
        <taxon>Oryzoideae</taxon>
        <taxon>Oryzeae</taxon>
        <taxon>Oryzinae</taxon>
        <taxon>Oryza</taxon>
        <taxon>Oryza meyeriana</taxon>
    </lineage>
</organism>
<reference evidence="1 2" key="1">
    <citation type="submission" date="2019-11" db="EMBL/GenBank/DDBJ databases">
        <title>Whole genome sequence of Oryza granulata.</title>
        <authorList>
            <person name="Li W."/>
        </authorList>
    </citation>
    <scope>NUCLEOTIDE SEQUENCE [LARGE SCALE GENOMIC DNA]</scope>
    <source>
        <strain evidence="2">cv. Menghai</strain>
        <tissue evidence="1">Leaf</tissue>
    </source>
</reference>
<dbReference type="EMBL" id="SPHZ02000001">
    <property type="protein sequence ID" value="KAF0933958.1"/>
    <property type="molecule type" value="Genomic_DNA"/>
</dbReference>